<keyword evidence="2 3" id="KW-0808">Transferase</keyword>
<sequence>MSSYEKPAEYLTVLDSRTGRDYTIPITNNSVKAVDLGSITPPTNSCPSTDAGLKVFDRGFVNTACVESSITFINGRKGHIQYRDFSIHDLFQKHEYEDVVHLLVWGHLPSAEEKATFRRALAAEMTKIPKSVMDTIRALPSDSSTSSMIFAGLGAYTATDEGSQASHRDRTSYYLGNMSAVDSAIIRTMSAVATTVALVYCHKHGREFTPADPDGSFIGNTLLMMGRVGDDGKPNAKLHRSLEGLWILYADHGMTNSTAAMLHAASTLTDPISACMAGIISAFGPLHGGAISLAYKEFKQIGSVDRVPALIAAVKTKKQRLFGFGHRIYKTIDPRTRYIRRMIDEYLDESDMPFLKVALEIDRIASTDEYFTSRNLKANADLYGALLYTAMGFEADIIVAMAVLSRVGGGMAYWREAMNQSPVLWRPQQLFNGCVYSDESKSG</sequence>
<dbReference type="InterPro" id="IPR019810">
    <property type="entry name" value="Citrate_synthase_AS"/>
</dbReference>
<name>T5AFS2_OPHSC</name>
<dbReference type="GO" id="GO:0005759">
    <property type="term" value="C:mitochondrial matrix"/>
    <property type="evidence" value="ECO:0007669"/>
    <property type="project" value="TreeGrafter"/>
</dbReference>
<dbReference type="InterPro" id="IPR016142">
    <property type="entry name" value="Citrate_synth-like_lrg_a-sub"/>
</dbReference>
<dbReference type="GO" id="GO:0046912">
    <property type="term" value="F:acyltransferase activity, acyl groups converted into alkyl on transfer"/>
    <property type="evidence" value="ECO:0007669"/>
    <property type="project" value="InterPro"/>
</dbReference>
<dbReference type="Proteomes" id="UP000019374">
    <property type="component" value="Unassembled WGS sequence"/>
</dbReference>
<dbReference type="InterPro" id="IPR016143">
    <property type="entry name" value="Citrate_synth-like_sm_a-sub"/>
</dbReference>
<proteinExistence type="inferred from homology"/>
<accession>T5AFS2</accession>
<dbReference type="GO" id="GO:0005975">
    <property type="term" value="P:carbohydrate metabolic process"/>
    <property type="evidence" value="ECO:0007669"/>
    <property type="project" value="TreeGrafter"/>
</dbReference>
<dbReference type="Pfam" id="PF00285">
    <property type="entry name" value="Citrate_synt"/>
    <property type="match status" value="1"/>
</dbReference>
<organism evidence="4 5">
    <name type="scientific">Ophiocordyceps sinensis (strain Co18 / CGMCC 3.14243)</name>
    <name type="common">Yarsagumba caterpillar fungus</name>
    <name type="synonym">Hirsutella sinensis</name>
    <dbReference type="NCBI Taxonomy" id="911162"/>
    <lineage>
        <taxon>Eukaryota</taxon>
        <taxon>Fungi</taxon>
        <taxon>Dikarya</taxon>
        <taxon>Ascomycota</taxon>
        <taxon>Pezizomycotina</taxon>
        <taxon>Sordariomycetes</taxon>
        <taxon>Hypocreomycetidae</taxon>
        <taxon>Hypocreales</taxon>
        <taxon>Ophiocordycipitaceae</taxon>
        <taxon>Ophiocordyceps</taxon>
    </lineage>
</organism>
<evidence type="ECO:0000256" key="3">
    <source>
        <dbReference type="RuleBase" id="RU000441"/>
    </source>
</evidence>
<dbReference type="PRINTS" id="PR00143">
    <property type="entry name" value="CITRTSNTHASE"/>
</dbReference>
<evidence type="ECO:0000313" key="4">
    <source>
        <dbReference type="EMBL" id="EQL01439.1"/>
    </source>
</evidence>
<comment type="similarity">
    <text evidence="1 3">Belongs to the citrate synthase family.</text>
</comment>
<evidence type="ECO:0000256" key="2">
    <source>
        <dbReference type="ARBA" id="ARBA00022679"/>
    </source>
</evidence>
<evidence type="ECO:0000313" key="5">
    <source>
        <dbReference type="Proteomes" id="UP000019374"/>
    </source>
</evidence>
<dbReference type="GO" id="GO:0006099">
    <property type="term" value="P:tricarboxylic acid cycle"/>
    <property type="evidence" value="ECO:0007669"/>
    <property type="project" value="TreeGrafter"/>
</dbReference>
<reference evidence="4 5" key="1">
    <citation type="journal article" date="2013" name="Chin. Sci. Bull.">
        <title>Genome survey uncovers the secrets of sex and lifestyle in caterpillar fungus.</title>
        <authorList>
            <person name="Hu X."/>
            <person name="Zhang Y."/>
            <person name="Xiao G."/>
            <person name="Zheng P."/>
            <person name="Xia Y."/>
            <person name="Zhang X."/>
            <person name="St Leger R.J."/>
            <person name="Liu X."/>
            <person name="Wang C."/>
        </authorList>
    </citation>
    <scope>NUCLEOTIDE SEQUENCE [LARGE SCALE GENOMIC DNA]</scope>
    <source>
        <strain evidence="5">Co18 / CGMCC 3.14243</strain>
        <tissue evidence="4">Fruit-body</tissue>
    </source>
</reference>
<dbReference type="eggNOG" id="KOG2617">
    <property type="taxonomic scope" value="Eukaryota"/>
</dbReference>
<dbReference type="OrthoDB" id="435022at2759"/>
<dbReference type="Gene3D" id="1.10.580.10">
    <property type="entry name" value="Citrate Synthase, domain 1"/>
    <property type="match status" value="1"/>
</dbReference>
<dbReference type="PROSITE" id="PS00480">
    <property type="entry name" value="CITRATE_SYNTHASE"/>
    <property type="match status" value="1"/>
</dbReference>
<evidence type="ECO:0000256" key="1">
    <source>
        <dbReference type="ARBA" id="ARBA00010566"/>
    </source>
</evidence>
<dbReference type="EMBL" id="KE652491">
    <property type="protein sequence ID" value="EQL01439.1"/>
    <property type="molecule type" value="Genomic_DNA"/>
</dbReference>
<dbReference type="PANTHER" id="PTHR11739:SF4">
    <property type="entry name" value="CITRATE SYNTHASE, PEROXISOMAL"/>
    <property type="match status" value="1"/>
</dbReference>
<dbReference type="HOGENOM" id="CLU_025068_0_1_1"/>
<dbReference type="SUPFAM" id="SSF48256">
    <property type="entry name" value="Citrate synthase"/>
    <property type="match status" value="1"/>
</dbReference>
<gene>
    <name evidence="4" type="ORF">OCS_02841</name>
</gene>
<protein>
    <recommendedName>
        <fullName evidence="3">Citrate synthase</fullName>
    </recommendedName>
</protein>
<dbReference type="PANTHER" id="PTHR11739">
    <property type="entry name" value="CITRATE SYNTHASE"/>
    <property type="match status" value="1"/>
</dbReference>
<dbReference type="InterPro" id="IPR002020">
    <property type="entry name" value="Citrate_synthase"/>
</dbReference>
<dbReference type="AlphaFoldDB" id="T5AFS2"/>
<dbReference type="Gene3D" id="1.10.230.10">
    <property type="entry name" value="Cytochrome P450-Terp, domain 2"/>
    <property type="match status" value="1"/>
</dbReference>
<dbReference type="InterPro" id="IPR036969">
    <property type="entry name" value="Citrate_synthase_sf"/>
</dbReference>